<dbReference type="Gene3D" id="3.40.50.10140">
    <property type="entry name" value="Toll/interleukin-1 receptor homology (TIR) domain"/>
    <property type="match status" value="1"/>
</dbReference>
<dbReference type="AlphaFoldDB" id="A0A1H5ZRZ6"/>
<reference evidence="3" key="1">
    <citation type="submission" date="2016-10" db="EMBL/GenBank/DDBJ databases">
        <authorList>
            <person name="de Groot N.N."/>
        </authorList>
    </citation>
    <scope>NUCLEOTIDE SEQUENCE [LARGE SCALE GENOMIC DNA]</scope>
    <source>
        <strain evidence="3">ATCC 20501</strain>
    </source>
</reference>
<dbReference type="InterPro" id="IPR011041">
    <property type="entry name" value="Quinoprot_gluc/sorb_DH_b-prop"/>
</dbReference>
<accession>A0A1H5ZRZ6</accession>
<evidence type="ECO:0000313" key="6">
    <source>
        <dbReference type="Proteomes" id="UP000236729"/>
    </source>
</evidence>
<evidence type="ECO:0000256" key="1">
    <source>
        <dbReference type="SAM" id="Phobius"/>
    </source>
</evidence>
<dbReference type="Pfam" id="PF13676">
    <property type="entry name" value="TIR_2"/>
    <property type="match status" value="1"/>
</dbReference>
<sequence>MTGHRYHAFISYHSPARREAKRLKHVLHAIAKRHDAGADFAVYLDTSDLRPGSLGGEIRSALAQSRCLIVLLDRTTARSSWVAQEIELWLAGGGHPQRLFLVRLDPELNLAWDADRGTFADAEALPEPLRELFPDEQKWIDLTGPAQRRDHEALAGLCAALMDIDANEYLLEEARYQRGRRRTITAVAAVMVLLFAVAAVGAVAAVSGQRAAVRAAELAKAQADASEALLTAQSSPTLAIQRALAAANRSDSSTVRSAMLAVSESARRLVRALVYPEAETGHPASGAVFSDDNTMLAAWGADRVPGTSALRVWELTTGRLVASITADAAELRDVVFVGNRLVGCSAAGPVMTGIGEAKTARLSSGASCEVHPFAEGVILLDRSQGVARFVGSSGEPVVLEGVDTVAAHPSARAAAVSGTSGIAAIAGGRRLPVPAPPGWAVRFADGQGGFLLGGGGPERGVLTLPGGIPAVRTLTVPADAADVAPLLDGFDRMTGVLAWITADGTIGWTQDDRRTRIADTHGRNLNRTPYRTGLEPLAGGHFVAVLGVTATVVRPPGPGRPAFGSALPDAEVAWSGKELPGEIGRSPAAGSDPVVARCRDRSAVMLDADFPGEAQVVGSDAEPWPVDGQGLFSASCDAFAVGRSLTVLPDLGREPITLRETLVTDHVVPGSAVPATGTTRVALLTPGFAIEILSTESGDALLKPWDVSGEQRGAVTALGEREVFARNEDLLIVGGSGGTTRVPLPEITDLLAAKPDGTGAAVRDVGPGAARPVWLVDGSAVVPSAACAGRDVTYLPGPAFTSSRADAEAQLPVARTDGGQLIDCRDGQAVPRVPGQEILSYDIGAGAGRIVARSGDRITLTTWSRGTGTETTTVDGPGLPAPQATTTFDESGQSAVTYVPGARSLSLHRRAGERWNRTLLLVTRLPRLVTAQPVDGGTLVLAVGAGGGFELFDAETGRLVASDFNPLRDAGADDVERVAARRVGEALIVSLYRAGLVESNSSIQIPVSVQALRQQLCSIYSAPECAA</sequence>
<evidence type="ECO:0000313" key="3">
    <source>
        <dbReference type="EMBL" id="SEG38774.1"/>
    </source>
</evidence>
<dbReference type="EMBL" id="FOME01000009">
    <property type="protein sequence ID" value="SFE12484.1"/>
    <property type="molecule type" value="Genomic_DNA"/>
</dbReference>
<feature type="transmembrane region" description="Helical" evidence="1">
    <location>
        <begin position="184"/>
        <end position="206"/>
    </location>
</feature>
<dbReference type="Proteomes" id="UP000236729">
    <property type="component" value="Unassembled WGS sequence"/>
</dbReference>
<feature type="domain" description="TIR" evidence="2">
    <location>
        <begin position="9"/>
        <end position="108"/>
    </location>
</feature>
<organism evidence="3 6">
    <name type="scientific">Saccharopolyspora kobensis</name>
    <dbReference type="NCBI Taxonomy" id="146035"/>
    <lineage>
        <taxon>Bacteria</taxon>
        <taxon>Bacillati</taxon>
        <taxon>Actinomycetota</taxon>
        <taxon>Actinomycetes</taxon>
        <taxon>Pseudonocardiales</taxon>
        <taxon>Pseudonocardiaceae</taxon>
        <taxon>Saccharopolyspora</taxon>
    </lineage>
</organism>
<dbReference type="RefSeq" id="WP_093355342.1">
    <property type="nucleotide sequence ID" value="NZ_FNVB01000003.1"/>
</dbReference>
<gene>
    <name evidence="3" type="ORF">SAMN02982929_01948</name>
    <name evidence="4" type="ORF">SAMN05216506_1099</name>
</gene>
<keyword evidence="5" id="KW-1185">Reference proteome</keyword>
<dbReference type="EMBL" id="FNVB01000003">
    <property type="protein sequence ID" value="SEG38774.1"/>
    <property type="molecule type" value="Genomic_DNA"/>
</dbReference>
<dbReference type="InterPro" id="IPR000157">
    <property type="entry name" value="TIR_dom"/>
</dbReference>
<keyword evidence="1" id="KW-1133">Transmembrane helix</keyword>
<reference evidence="5 6" key="2">
    <citation type="submission" date="2016-10" db="EMBL/GenBank/DDBJ databases">
        <authorList>
            <person name="Varghese N."/>
            <person name="Submissions S."/>
        </authorList>
    </citation>
    <scope>NUCLEOTIDE SEQUENCE [LARGE SCALE GENOMIC DNA]</scope>
    <source>
        <strain evidence="6">ATCC 20501</strain>
        <strain evidence="4 5">CGMCC 4.3529</strain>
    </source>
</reference>
<dbReference type="SUPFAM" id="SSF52200">
    <property type="entry name" value="Toll/Interleukin receptor TIR domain"/>
    <property type="match status" value="1"/>
</dbReference>
<name>A0A1H5ZRZ6_9PSEU</name>
<dbReference type="InterPro" id="IPR035897">
    <property type="entry name" value="Toll_tir_struct_dom_sf"/>
</dbReference>
<protein>
    <submittedName>
        <fullName evidence="3">TIR domain-containing protein</fullName>
    </submittedName>
</protein>
<accession>A0A1I1XYW5</accession>
<keyword evidence="1" id="KW-0812">Transmembrane</keyword>
<dbReference type="SUPFAM" id="SSF50952">
    <property type="entry name" value="Soluble quinoprotein glucose dehydrogenase"/>
    <property type="match status" value="1"/>
</dbReference>
<dbReference type="GO" id="GO:0007165">
    <property type="term" value="P:signal transduction"/>
    <property type="evidence" value="ECO:0007669"/>
    <property type="project" value="InterPro"/>
</dbReference>
<evidence type="ECO:0000313" key="5">
    <source>
        <dbReference type="Proteomes" id="UP000199690"/>
    </source>
</evidence>
<dbReference type="Proteomes" id="UP000199690">
    <property type="component" value="Unassembled WGS sequence"/>
</dbReference>
<keyword evidence="1" id="KW-0472">Membrane</keyword>
<proteinExistence type="predicted"/>
<evidence type="ECO:0000259" key="2">
    <source>
        <dbReference type="Pfam" id="PF13676"/>
    </source>
</evidence>
<evidence type="ECO:0000313" key="4">
    <source>
        <dbReference type="EMBL" id="SFE12484.1"/>
    </source>
</evidence>